<evidence type="ECO:0000256" key="1">
    <source>
        <dbReference type="ARBA" id="ARBA00007905"/>
    </source>
</evidence>
<feature type="domain" description="NADP-dependent oxidoreductase" evidence="4">
    <location>
        <begin position="11"/>
        <end position="68"/>
    </location>
</feature>
<comment type="similarity">
    <text evidence="1">Belongs to the aldo/keto reductase family.</text>
</comment>
<keyword evidence="6" id="KW-1185">Reference proteome</keyword>
<evidence type="ECO:0000256" key="2">
    <source>
        <dbReference type="ARBA" id="ARBA00022857"/>
    </source>
</evidence>
<reference evidence="5" key="1">
    <citation type="journal article" date="2020" name="Stud. Mycol.">
        <title>101 Dothideomycetes genomes: a test case for predicting lifestyles and emergence of pathogens.</title>
        <authorList>
            <person name="Haridas S."/>
            <person name="Albert R."/>
            <person name="Binder M."/>
            <person name="Bloem J."/>
            <person name="Labutti K."/>
            <person name="Salamov A."/>
            <person name="Andreopoulos B."/>
            <person name="Baker S."/>
            <person name="Barry K."/>
            <person name="Bills G."/>
            <person name="Bluhm B."/>
            <person name="Cannon C."/>
            <person name="Castanera R."/>
            <person name="Culley D."/>
            <person name="Daum C."/>
            <person name="Ezra D."/>
            <person name="Gonzalez J."/>
            <person name="Henrissat B."/>
            <person name="Kuo A."/>
            <person name="Liang C."/>
            <person name="Lipzen A."/>
            <person name="Lutzoni F."/>
            <person name="Magnuson J."/>
            <person name="Mondo S."/>
            <person name="Nolan M."/>
            <person name="Ohm R."/>
            <person name="Pangilinan J."/>
            <person name="Park H.-J."/>
            <person name="Ramirez L."/>
            <person name="Alfaro M."/>
            <person name="Sun H."/>
            <person name="Tritt A."/>
            <person name="Yoshinaga Y."/>
            <person name="Zwiers L.-H."/>
            <person name="Turgeon B."/>
            <person name="Goodwin S."/>
            <person name="Spatafora J."/>
            <person name="Crous P."/>
            <person name="Grigoriev I."/>
        </authorList>
    </citation>
    <scope>NUCLEOTIDE SEQUENCE</scope>
    <source>
        <strain evidence="5">CBS 116435</strain>
    </source>
</reference>
<proteinExistence type="inferred from homology"/>
<keyword evidence="3" id="KW-0560">Oxidoreductase</keyword>
<accession>A0A9P4Q4J3</accession>
<evidence type="ECO:0000313" key="6">
    <source>
        <dbReference type="Proteomes" id="UP000799441"/>
    </source>
</evidence>
<dbReference type="Gene3D" id="3.20.20.100">
    <property type="entry name" value="NADP-dependent oxidoreductase domain"/>
    <property type="match status" value="1"/>
</dbReference>
<keyword evidence="2" id="KW-0521">NADP</keyword>
<dbReference type="InterPro" id="IPR020471">
    <property type="entry name" value="AKR"/>
</dbReference>
<sequence>LNTGADIPAIGFGTFQNPDAQENAVCKALQKGLRLIDTARVYNMERQVSKGIKDSGIQREEIFICTKLW</sequence>
<feature type="non-terminal residue" evidence="5">
    <location>
        <position position="69"/>
    </location>
</feature>
<dbReference type="Proteomes" id="UP000799441">
    <property type="component" value="Unassembled WGS sequence"/>
</dbReference>
<protein>
    <submittedName>
        <fullName evidence="5">Aldo/keto reductase</fullName>
    </submittedName>
</protein>
<gene>
    <name evidence="5" type="ORF">K431DRAFT_199997</name>
</gene>
<dbReference type="GO" id="GO:0016616">
    <property type="term" value="F:oxidoreductase activity, acting on the CH-OH group of donors, NAD or NADP as acceptor"/>
    <property type="evidence" value="ECO:0007669"/>
    <property type="project" value="UniProtKB-ARBA"/>
</dbReference>
<dbReference type="PANTHER" id="PTHR43827:SF3">
    <property type="entry name" value="NADP-DEPENDENT OXIDOREDUCTASE DOMAIN-CONTAINING PROTEIN"/>
    <property type="match status" value="1"/>
</dbReference>
<dbReference type="InterPro" id="IPR023210">
    <property type="entry name" value="NADP_OxRdtase_dom"/>
</dbReference>
<evidence type="ECO:0000313" key="5">
    <source>
        <dbReference type="EMBL" id="KAF2717892.1"/>
    </source>
</evidence>
<evidence type="ECO:0000256" key="3">
    <source>
        <dbReference type="ARBA" id="ARBA00023002"/>
    </source>
</evidence>
<feature type="non-terminal residue" evidence="5">
    <location>
        <position position="1"/>
    </location>
</feature>
<dbReference type="SUPFAM" id="SSF51430">
    <property type="entry name" value="NAD(P)-linked oxidoreductase"/>
    <property type="match status" value="1"/>
</dbReference>
<dbReference type="Pfam" id="PF00248">
    <property type="entry name" value="Aldo_ket_red"/>
    <property type="match status" value="1"/>
</dbReference>
<dbReference type="InterPro" id="IPR036812">
    <property type="entry name" value="NAD(P)_OxRdtase_dom_sf"/>
</dbReference>
<organism evidence="5 6">
    <name type="scientific">Polychaeton citri CBS 116435</name>
    <dbReference type="NCBI Taxonomy" id="1314669"/>
    <lineage>
        <taxon>Eukaryota</taxon>
        <taxon>Fungi</taxon>
        <taxon>Dikarya</taxon>
        <taxon>Ascomycota</taxon>
        <taxon>Pezizomycotina</taxon>
        <taxon>Dothideomycetes</taxon>
        <taxon>Dothideomycetidae</taxon>
        <taxon>Capnodiales</taxon>
        <taxon>Capnodiaceae</taxon>
        <taxon>Polychaeton</taxon>
    </lineage>
</organism>
<dbReference type="PANTHER" id="PTHR43827">
    <property type="entry name" value="2,5-DIKETO-D-GLUCONIC ACID REDUCTASE"/>
    <property type="match status" value="1"/>
</dbReference>
<dbReference type="OrthoDB" id="416253at2759"/>
<comment type="caution">
    <text evidence="5">The sequence shown here is derived from an EMBL/GenBank/DDBJ whole genome shotgun (WGS) entry which is preliminary data.</text>
</comment>
<dbReference type="EMBL" id="MU003834">
    <property type="protein sequence ID" value="KAF2717892.1"/>
    <property type="molecule type" value="Genomic_DNA"/>
</dbReference>
<evidence type="ECO:0000259" key="4">
    <source>
        <dbReference type="Pfam" id="PF00248"/>
    </source>
</evidence>
<name>A0A9P4Q4J3_9PEZI</name>
<dbReference type="AlphaFoldDB" id="A0A9P4Q4J3"/>